<dbReference type="HOGENOM" id="CLU_1074039_0_0_1"/>
<evidence type="ECO:0000313" key="1">
    <source>
        <dbReference type="EMBL" id="EKM55008.1"/>
    </source>
</evidence>
<dbReference type="AlphaFoldDB" id="K5VU23"/>
<dbReference type="Proteomes" id="UP000008370">
    <property type="component" value="Unassembled WGS sequence"/>
</dbReference>
<reference evidence="1 2" key="1">
    <citation type="journal article" date="2012" name="BMC Genomics">
        <title>Comparative genomics of the white-rot fungi, Phanerochaete carnosa and P. chrysosporium, to elucidate the genetic basis of the distinct wood types they colonize.</title>
        <authorList>
            <person name="Suzuki H."/>
            <person name="MacDonald J."/>
            <person name="Syed K."/>
            <person name="Salamov A."/>
            <person name="Hori C."/>
            <person name="Aerts A."/>
            <person name="Henrissat B."/>
            <person name="Wiebenga A."/>
            <person name="vanKuyk P.A."/>
            <person name="Barry K."/>
            <person name="Lindquist E."/>
            <person name="LaButti K."/>
            <person name="Lapidus A."/>
            <person name="Lucas S."/>
            <person name="Coutinho P."/>
            <person name="Gong Y."/>
            <person name="Samejima M."/>
            <person name="Mahadevan R."/>
            <person name="Abou-Zaid M."/>
            <person name="de Vries R.P."/>
            <person name="Igarashi K."/>
            <person name="Yadav J.S."/>
            <person name="Grigoriev I.V."/>
            <person name="Master E.R."/>
        </authorList>
    </citation>
    <scope>NUCLEOTIDE SEQUENCE [LARGE SCALE GENOMIC DNA]</scope>
    <source>
        <strain evidence="1 2">HHB-10118-sp</strain>
    </source>
</reference>
<dbReference type="InParanoid" id="K5VU23"/>
<accession>K5VU23</accession>
<dbReference type="KEGG" id="pco:PHACADRAFT_28091"/>
<name>K5VU23_PHACS</name>
<evidence type="ECO:0000313" key="2">
    <source>
        <dbReference type="Proteomes" id="UP000008370"/>
    </source>
</evidence>
<keyword evidence="2" id="KW-1185">Reference proteome</keyword>
<gene>
    <name evidence="1" type="ORF">PHACADRAFT_28091</name>
</gene>
<dbReference type="OrthoDB" id="414243at2759"/>
<dbReference type="GeneID" id="18919526"/>
<sequence length="259" mass="28756">MRDSAGAPSVALANYEMNMSQRCRTYRFTPTTSHIQLICISVCLQNVTFYGLELFTHWLLATQRLKSHRNTSQREQEGRLALKDTVDEVCAILDILGVACVDRGRVADEDARDLVQELPCDLQVGAEHAASTPPNADVLQSSCSQRLLSTENKFSVNENNGELSNISLSALLISSYADFVEQGWNLRFYGLANNLPNVNTSGLDSQINDFETNNLNQTKQSLLQNRTRYLSSIPISHMNLSAVVLTNGTVQTSQRCLSH</sequence>
<proteinExistence type="predicted"/>
<dbReference type="EMBL" id="JH930472">
    <property type="protein sequence ID" value="EKM55008.1"/>
    <property type="molecule type" value="Genomic_DNA"/>
</dbReference>
<protein>
    <submittedName>
        <fullName evidence="1">Uncharacterized protein</fullName>
    </submittedName>
</protein>
<dbReference type="RefSeq" id="XP_007395218.1">
    <property type="nucleotide sequence ID" value="XM_007395156.1"/>
</dbReference>
<organism evidence="1 2">
    <name type="scientific">Phanerochaete carnosa (strain HHB-10118-sp)</name>
    <name type="common">White-rot fungus</name>
    <name type="synonym">Peniophora carnosa</name>
    <dbReference type="NCBI Taxonomy" id="650164"/>
    <lineage>
        <taxon>Eukaryota</taxon>
        <taxon>Fungi</taxon>
        <taxon>Dikarya</taxon>
        <taxon>Basidiomycota</taxon>
        <taxon>Agaricomycotina</taxon>
        <taxon>Agaricomycetes</taxon>
        <taxon>Polyporales</taxon>
        <taxon>Phanerochaetaceae</taxon>
        <taxon>Phanerochaete</taxon>
    </lineage>
</organism>